<dbReference type="Gene3D" id="1.10.150.50">
    <property type="entry name" value="Transcription Factor, Ets-1"/>
    <property type="match status" value="1"/>
</dbReference>
<feature type="region of interest" description="Disordered" evidence="8">
    <location>
        <begin position="1"/>
        <end position="209"/>
    </location>
</feature>
<feature type="compositionally biased region" description="Low complexity" evidence="8">
    <location>
        <begin position="417"/>
        <end position="426"/>
    </location>
</feature>
<dbReference type="InterPro" id="IPR013761">
    <property type="entry name" value="SAM/pointed_sf"/>
</dbReference>
<evidence type="ECO:0000256" key="6">
    <source>
        <dbReference type="ARBA" id="ARBA00023163"/>
    </source>
</evidence>
<feature type="domain" description="NAB co-repressor" evidence="10">
    <location>
        <begin position="429"/>
        <end position="556"/>
    </location>
</feature>
<dbReference type="InterPro" id="IPR039040">
    <property type="entry name" value="NAB_fam"/>
</dbReference>
<keyword evidence="7" id="KW-0539">Nucleus</keyword>
<dbReference type="Pfam" id="PF04905">
    <property type="entry name" value="NCD2"/>
    <property type="match status" value="1"/>
</dbReference>
<evidence type="ECO:0000256" key="1">
    <source>
        <dbReference type="ARBA" id="ARBA00004123"/>
    </source>
</evidence>
<feature type="compositionally biased region" description="Basic residues" evidence="8">
    <location>
        <begin position="71"/>
        <end position="80"/>
    </location>
</feature>
<keyword evidence="12" id="KW-1185">Reference proteome</keyword>
<dbReference type="InterPro" id="IPR006988">
    <property type="entry name" value="Nab_N"/>
</dbReference>
<dbReference type="InterPro" id="IPR006989">
    <property type="entry name" value="NAB_co-repressor_dom"/>
</dbReference>
<keyword evidence="5" id="KW-0805">Transcription regulation</keyword>
<evidence type="ECO:0000256" key="8">
    <source>
        <dbReference type="SAM" id="MobiDB-lite"/>
    </source>
</evidence>
<evidence type="ECO:0000259" key="9">
    <source>
        <dbReference type="Pfam" id="PF04904"/>
    </source>
</evidence>
<comment type="subunit">
    <text evidence="3">Homomultimers may associate with EGR1 bound to DNA.</text>
</comment>
<dbReference type="GO" id="GO:0005634">
    <property type="term" value="C:nucleus"/>
    <property type="evidence" value="ECO:0007669"/>
    <property type="project" value="UniProtKB-SubCell"/>
</dbReference>
<evidence type="ECO:0000256" key="4">
    <source>
        <dbReference type="ARBA" id="ARBA00022491"/>
    </source>
</evidence>
<feature type="compositionally biased region" description="Basic and acidic residues" evidence="8">
    <location>
        <begin position="190"/>
        <end position="207"/>
    </location>
</feature>
<keyword evidence="6" id="KW-0804">Transcription</keyword>
<gene>
    <name evidence="11" type="ORF">NXF25_006175</name>
</gene>
<evidence type="ECO:0000259" key="10">
    <source>
        <dbReference type="Pfam" id="PF04905"/>
    </source>
</evidence>
<evidence type="ECO:0000256" key="3">
    <source>
        <dbReference type="ARBA" id="ARBA00011364"/>
    </source>
</evidence>
<organism evidence="11 12">
    <name type="scientific">Crotalus adamanteus</name>
    <name type="common">Eastern diamondback rattlesnake</name>
    <dbReference type="NCBI Taxonomy" id="8729"/>
    <lineage>
        <taxon>Eukaryota</taxon>
        <taxon>Metazoa</taxon>
        <taxon>Chordata</taxon>
        <taxon>Craniata</taxon>
        <taxon>Vertebrata</taxon>
        <taxon>Euteleostomi</taxon>
        <taxon>Lepidosauria</taxon>
        <taxon>Squamata</taxon>
        <taxon>Bifurcata</taxon>
        <taxon>Unidentata</taxon>
        <taxon>Episquamata</taxon>
        <taxon>Toxicofera</taxon>
        <taxon>Serpentes</taxon>
        <taxon>Colubroidea</taxon>
        <taxon>Viperidae</taxon>
        <taxon>Crotalinae</taxon>
        <taxon>Crotalus</taxon>
    </lineage>
</organism>
<feature type="region of interest" description="Disordered" evidence="8">
    <location>
        <begin position="363"/>
        <end position="428"/>
    </location>
</feature>
<dbReference type="PANTHER" id="PTHR12623">
    <property type="entry name" value="NGFI-A BINDING PROTEIN"/>
    <property type="match status" value="1"/>
</dbReference>
<dbReference type="Pfam" id="PF04904">
    <property type="entry name" value="SAM_NCD1"/>
    <property type="match status" value="1"/>
</dbReference>
<protein>
    <submittedName>
        <fullName evidence="11">NGFI-A-binding protein 2</fullName>
    </submittedName>
</protein>
<proteinExistence type="inferred from homology"/>
<accession>A0AAW1BYB2</accession>
<feature type="compositionally biased region" description="Polar residues" evidence="8">
    <location>
        <begin position="363"/>
        <end position="372"/>
    </location>
</feature>
<feature type="domain" description="Nab N-terminal" evidence="9">
    <location>
        <begin position="265"/>
        <end position="342"/>
    </location>
</feature>
<evidence type="ECO:0000256" key="2">
    <source>
        <dbReference type="ARBA" id="ARBA00008864"/>
    </source>
</evidence>
<feature type="compositionally biased region" description="Low complexity" evidence="8">
    <location>
        <begin position="380"/>
        <end position="390"/>
    </location>
</feature>
<dbReference type="InterPro" id="IPR038398">
    <property type="entry name" value="NCD2_sf"/>
</dbReference>
<feature type="region of interest" description="Disordered" evidence="8">
    <location>
        <begin position="691"/>
        <end position="714"/>
    </location>
</feature>
<evidence type="ECO:0000313" key="12">
    <source>
        <dbReference type="Proteomes" id="UP001474421"/>
    </source>
</evidence>
<feature type="compositionally biased region" description="Polar residues" evidence="8">
    <location>
        <begin position="88"/>
        <end position="97"/>
    </location>
</feature>
<evidence type="ECO:0000256" key="7">
    <source>
        <dbReference type="ARBA" id="ARBA00023242"/>
    </source>
</evidence>
<reference evidence="11 12" key="1">
    <citation type="journal article" date="2024" name="Proc. Natl. Acad. Sci. U.S.A.">
        <title>The genetic regulatory architecture and epigenomic basis for age-related changes in rattlesnake venom.</title>
        <authorList>
            <person name="Hogan M.P."/>
            <person name="Holding M.L."/>
            <person name="Nystrom G.S."/>
            <person name="Colston T.J."/>
            <person name="Bartlett D.A."/>
            <person name="Mason A.J."/>
            <person name="Ellsworth S.A."/>
            <person name="Rautsaw R.M."/>
            <person name="Lawrence K.C."/>
            <person name="Strickland J.L."/>
            <person name="He B."/>
            <person name="Fraser P."/>
            <person name="Margres M.J."/>
            <person name="Gilbert D.M."/>
            <person name="Gibbs H.L."/>
            <person name="Parkinson C.L."/>
            <person name="Rokyta D.R."/>
        </authorList>
    </citation>
    <scope>NUCLEOTIDE SEQUENCE [LARGE SCALE GENOMIC DNA]</scope>
    <source>
        <strain evidence="11">DRR0105</strain>
    </source>
</reference>
<dbReference type="PANTHER" id="PTHR12623:SF6">
    <property type="entry name" value="NGFI-A-BINDING PROTEIN 2"/>
    <property type="match status" value="1"/>
</dbReference>
<name>A0AAW1BYB2_CROAD</name>
<dbReference type="Proteomes" id="UP001474421">
    <property type="component" value="Unassembled WGS sequence"/>
</dbReference>
<keyword evidence="4" id="KW-0678">Repressor</keyword>
<dbReference type="FunFam" id="1.20.120.2010:FF:000001">
    <property type="entry name" value="NGFI-A-binding protein 1 isoform X1"/>
    <property type="match status" value="1"/>
</dbReference>
<evidence type="ECO:0000256" key="5">
    <source>
        <dbReference type="ARBA" id="ARBA00023015"/>
    </source>
</evidence>
<dbReference type="AlphaFoldDB" id="A0AAW1BYB2"/>
<dbReference type="EMBL" id="JAOTOJ010000002">
    <property type="protein sequence ID" value="KAK9407401.1"/>
    <property type="molecule type" value="Genomic_DNA"/>
</dbReference>
<feature type="compositionally biased region" description="Basic and acidic residues" evidence="8">
    <location>
        <begin position="699"/>
        <end position="714"/>
    </location>
</feature>
<feature type="region of interest" description="Disordered" evidence="8">
    <location>
        <begin position="600"/>
        <end position="632"/>
    </location>
</feature>
<dbReference type="Gene3D" id="1.20.120.2010">
    <property type="entry name" value="NAB conserved domain 2"/>
    <property type="match status" value="1"/>
</dbReference>
<comment type="similarity">
    <text evidence="2">Belongs to the NAB family.</text>
</comment>
<dbReference type="GO" id="GO:0045892">
    <property type="term" value="P:negative regulation of DNA-templated transcription"/>
    <property type="evidence" value="ECO:0007669"/>
    <property type="project" value="InterPro"/>
</dbReference>
<comment type="subcellular location">
    <subcellularLocation>
        <location evidence="1">Nucleus</location>
    </subcellularLocation>
</comment>
<dbReference type="GO" id="GO:0003712">
    <property type="term" value="F:transcription coregulator activity"/>
    <property type="evidence" value="ECO:0007669"/>
    <property type="project" value="InterPro"/>
</dbReference>
<feature type="compositionally biased region" description="Basic and acidic residues" evidence="8">
    <location>
        <begin position="98"/>
        <end position="119"/>
    </location>
</feature>
<comment type="caution">
    <text evidence="11">The sequence shown here is derived from an EMBL/GenBank/DDBJ whole genome shotgun (WGS) entry which is preliminary data.</text>
</comment>
<evidence type="ECO:0000313" key="11">
    <source>
        <dbReference type="EMBL" id="KAK9407401.1"/>
    </source>
</evidence>
<sequence length="714" mass="78040">MLEGQQEAGRGRTRAPSKQAPRASRVARRCPRGRQDVRQSRTGEANTWRQAGPSKRGWRIGRGAAQACKTSQKKREKKRDRLMMSAPGPSTRSSSPSEAHERPRLRQVEEVGAIKRGGDGEAYSFRPSHLGSREEGRSCLPPPKPPTRGSSSEPLPPPFHCESGGVGGNSVPKAQLRGAQREGSGGGGGADREAPTEESRRPSKLDKGAALGAPLLLGLPFRREPAEGAATSQASEALGPCLTGTSVRLRRNPLARQLAMALLLPRTLGELQLYRVLQRANLLSYYETFIQQGGDDVQQLCEAGEEEFLEIMALVGMATKPLHVRRLQKALREWATNPGLFNQPVPSIPVSSIPLFKISESGSQKSLTNGHTSPGEIPGKTSVTSPSKSPSEPREKLSPLSAMQWGNPESEEEGGVTSPSETPSSTEHLDPELAHAVSDGVDRLLRSCPRSGDVELKTLLKLNKKLAKTVGHIFQMDNGDPRKEEEIRRHSAIYGRGETRRCEGKQLTLHELTINEAAAQFCLRDNSLLLRRVELFSLSRQVARESSYLSSLKGSRLRPDENCGGQAKRFKQEVAEHSRHELPLVCEPFLPPYRSSIEEDTASLSGESLDGHPQATGSCPRLTPPPNTASDALLSLPPHGLWSRHILQQTLMDEGLRLARLVSHERVGRLSPCLQGKPQMPEFGETLSERCQAPAAQPEARRNSIKMEPDTSRQ</sequence>